<evidence type="ECO:0000313" key="1">
    <source>
        <dbReference type="EMBL" id="KIJ23497.1"/>
    </source>
</evidence>
<protein>
    <submittedName>
        <fullName evidence="1">Uncharacterized protein</fullName>
    </submittedName>
</protein>
<dbReference type="Proteomes" id="UP000054279">
    <property type="component" value="Unassembled WGS sequence"/>
</dbReference>
<dbReference type="EMBL" id="KN837655">
    <property type="protein sequence ID" value="KIJ23497.1"/>
    <property type="molecule type" value="Genomic_DNA"/>
</dbReference>
<accession>A0A0C9U357</accession>
<dbReference type="HOGENOM" id="CLU_2224878_0_0_1"/>
<name>A0A0C9U357_SPHS4</name>
<evidence type="ECO:0000313" key="2">
    <source>
        <dbReference type="Proteomes" id="UP000054279"/>
    </source>
</evidence>
<gene>
    <name evidence="1" type="ORF">M422DRAFT_39581</name>
</gene>
<organism evidence="1 2">
    <name type="scientific">Sphaerobolus stellatus (strain SS14)</name>
    <dbReference type="NCBI Taxonomy" id="990650"/>
    <lineage>
        <taxon>Eukaryota</taxon>
        <taxon>Fungi</taxon>
        <taxon>Dikarya</taxon>
        <taxon>Basidiomycota</taxon>
        <taxon>Agaricomycotina</taxon>
        <taxon>Agaricomycetes</taxon>
        <taxon>Phallomycetidae</taxon>
        <taxon>Geastrales</taxon>
        <taxon>Sphaerobolaceae</taxon>
        <taxon>Sphaerobolus</taxon>
    </lineage>
</organism>
<proteinExistence type="predicted"/>
<keyword evidence="2" id="KW-1185">Reference proteome</keyword>
<sequence length="106" mass="12227">MKIKLVIGRYCNVNNVPEREKSCYEHNSPKSVKVFRAWTTRYRAMLALGRRTGYASLRSETSRNRTVDHHRGYNCCRSTTLAARWQDTAPVTPTFAQITLASFMQP</sequence>
<dbReference type="AlphaFoldDB" id="A0A0C9U357"/>
<reference evidence="1 2" key="1">
    <citation type="submission" date="2014-06" db="EMBL/GenBank/DDBJ databases">
        <title>Evolutionary Origins and Diversification of the Mycorrhizal Mutualists.</title>
        <authorList>
            <consortium name="DOE Joint Genome Institute"/>
            <consortium name="Mycorrhizal Genomics Consortium"/>
            <person name="Kohler A."/>
            <person name="Kuo A."/>
            <person name="Nagy L.G."/>
            <person name="Floudas D."/>
            <person name="Copeland A."/>
            <person name="Barry K.W."/>
            <person name="Cichocki N."/>
            <person name="Veneault-Fourrey C."/>
            <person name="LaButti K."/>
            <person name="Lindquist E.A."/>
            <person name="Lipzen A."/>
            <person name="Lundell T."/>
            <person name="Morin E."/>
            <person name="Murat C."/>
            <person name="Riley R."/>
            <person name="Ohm R."/>
            <person name="Sun H."/>
            <person name="Tunlid A."/>
            <person name="Henrissat B."/>
            <person name="Grigoriev I.V."/>
            <person name="Hibbett D.S."/>
            <person name="Martin F."/>
        </authorList>
    </citation>
    <scope>NUCLEOTIDE SEQUENCE [LARGE SCALE GENOMIC DNA]</scope>
    <source>
        <strain evidence="1 2">SS14</strain>
    </source>
</reference>